<sequence length="211" mass="22995">MRSPLERISPDDGGCGFAHDPSIPVGSEPVTWLPELSPGTLLLDAAPSGFAPVALDPSQLGSIVADRTDDEGREVVIVDGSGELHIRLSSDLAARRPMILLPIGVVSVDLRLDVASRFIRRLSGQTIGLLPQALRLTTQRKRRLVQLLHAFDIHDMGGGPRDVAEKILRSEQAQLPSVEWKDSHARRSANRLIHDSIALVERGYLKFLRGG</sequence>
<evidence type="ECO:0000313" key="3">
    <source>
        <dbReference type="EMBL" id="MDQ0470163.1"/>
    </source>
</evidence>
<dbReference type="Pfam" id="PF22792">
    <property type="entry name" value="DUF7012"/>
    <property type="match status" value="1"/>
</dbReference>
<reference evidence="3 4" key="1">
    <citation type="submission" date="2023-07" db="EMBL/GenBank/DDBJ databases">
        <title>Genomic Encyclopedia of Type Strains, Phase IV (KMG-IV): sequencing the most valuable type-strain genomes for metagenomic binning, comparative biology and taxonomic classification.</title>
        <authorList>
            <person name="Goeker M."/>
        </authorList>
    </citation>
    <scope>NUCLEOTIDE SEQUENCE [LARGE SCALE GENOMIC DNA]</scope>
    <source>
        <strain evidence="3 4">DSM 19619</strain>
    </source>
</reference>
<evidence type="ECO:0008006" key="5">
    <source>
        <dbReference type="Google" id="ProtNLM"/>
    </source>
</evidence>
<comment type="caution">
    <text evidence="3">The sequence shown here is derived from an EMBL/GenBank/DDBJ whole genome shotgun (WGS) entry which is preliminary data.</text>
</comment>
<dbReference type="EMBL" id="JAUSVX010000005">
    <property type="protein sequence ID" value="MDQ0470163.1"/>
    <property type="molecule type" value="Genomic_DNA"/>
</dbReference>
<accession>A0ABU0J7C3</accession>
<protein>
    <recommendedName>
        <fullName evidence="5">DUF2285 domain-containing protein</fullName>
    </recommendedName>
</protein>
<evidence type="ECO:0000259" key="2">
    <source>
        <dbReference type="Pfam" id="PF22792"/>
    </source>
</evidence>
<proteinExistence type="predicted"/>
<feature type="domain" description="DUF7012" evidence="2">
    <location>
        <begin position="40"/>
        <end position="88"/>
    </location>
</feature>
<name>A0ABU0J7C3_9HYPH</name>
<gene>
    <name evidence="3" type="ORF">QO011_003179</name>
</gene>
<dbReference type="InterPro" id="IPR018754">
    <property type="entry name" value="RovC-like_DNA-bd"/>
</dbReference>
<organism evidence="3 4">
    <name type="scientific">Labrys wisconsinensis</name>
    <dbReference type="NCBI Taxonomy" id="425677"/>
    <lineage>
        <taxon>Bacteria</taxon>
        <taxon>Pseudomonadati</taxon>
        <taxon>Pseudomonadota</taxon>
        <taxon>Alphaproteobacteria</taxon>
        <taxon>Hyphomicrobiales</taxon>
        <taxon>Xanthobacteraceae</taxon>
        <taxon>Labrys</taxon>
    </lineage>
</organism>
<dbReference type="Proteomes" id="UP001242480">
    <property type="component" value="Unassembled WGS sequence"/>
</dbReference>
<dbReference type="InterPro" id="IPR054278">
    <property type="entry name" value="DUF7012"/>
</dbReference>
<keyword evidence="4" id="KW-1185">Reference proteome</keyword>
<evidence type="ECO:0000313" key="4">
    <source>
        <dbReference type="Proteomes" id="UP001242480"/>
    </source>
</evidence>
<dbReference type="Pfam" id="PF10074">
    <property type="entry name" value="RovC_DNA-bd"/>
    <property type="match status" value="1"/>
</dbReference>
<evidence type="ECO:0000259" key="1">
    <source>
        <dbReference type="Pfam" id="PF10074"/>
    </source>
</evidence>
<feature type="domain" description="T6SS Transcription factor RovC-like DNA binding" evidence="1">
    <location>
        <begin position="108"/>
        <end position="209"/>
    </location>
</feature>